<sequence length="87" mass="9530">MRSPDAVLIILLATLFAFAISDSNGISLDPRNLWTLLKLATANGNQYVSAWFQSTFCTPNGQINMNDIPSNDMSVESGDTTEQSIKF</sequence>
<evidence type="ECO:0000256" key="2">
    <source>
        <dbReference type="SAM" id="SignalP"/>
    </source>
</evidence>
<keyword evidence="4" id="KW-1185">Reference proteome</keyword>
<feature type="region of interest" description="Disordered" evidence="1">
    <location>
        <begin position="67"/>
        <end position="87"/>
    </location>
</feature>
<comment type="caution">
    <text evidence="3">The sequence shown here is derived from an EMBL/GenBank/DDBJ whole genome shotgun (WGS) entry which is preliminary data.</text>
</comment>
<keyword evidence="2" id="KW-0732">Signal</keyword>
<protein>
    <submittedName>
        <fullName evidence="3">Uncharacterized protein</fullName>
    </submittedName>
</protein>
<feature type="chain" id="PRO_5041937364" evidence="2">
    <location>
        <begin position="22"/>
        <end position="87"/>
    </location>
</feature>
<accession>A0AAD9VUL9</accession>
<dbReference type="AlphaFoldDB" id="A0AAD9VUL9"/>
<reference evidence="3" key="1">
    <citation type="submission" date="2021-08" db="EMBL/GenBank/DDBJ databases">
        <authorList>
            <person name="Misof B."/>
            <person name="Oliver O."/>
            <person name="Podsiadlowski L."/>
            <person name="Donath A."/>
            <person name="Peters R."/>
            <person name="Mayer C."/>
            <person name="Rust J."/>
            <person name="Gunkel S."/>
            <person name="Lesny P."/>
            <person name="Martin S."/>
            <person name="Oeyen J.P."/>
            <person name="Petersen M."/>
            <person name="Panagiotis P."/>
            <person name="Wilbrandt J."/>
            <person name="Tanja T."/>
        </authorList>
    </citation>
    <scope>NUCLEOTIDE SEQUENCE</scope>
    <source>
        <strain evidence="3">GBR_01_08_01A</strain>
        <tissue evidence="3">Thorax + abdomen</tissue>
    </source>
</reference>
<gene>
    <name evidence="3" type="ORF">KPH14_011699</name>
</gene>
<organism evidence="3 4">
    <name type="scientific">Odynerus spinipes</name>
    <dbReference type="NCBI Taxonomy" id="1348599"/>
    <lineage>
        <taxon>Eukaryota</taxon>
        <taxon>Metazoa</taxon>
        <taxon>Ecdysozoa</taxon>
        <taxon>Arthropoda</taxon>
        <taxon>Hexapoda</taxon>
        <taxon>Insecta</taxon>
        <taxon>Pterygota</taxon>
        <taxon>Neoptera</taxon>
        <taxon>Endopterygota</taxon>
        <taxon>Hymenoptera</taxon>
        <taxon>Apocrita</taxon>
        <taxon>Aculeata</taxon>
        <taxon>Vespoidea</taxon>
        <taxon>Vespidae</taxon>
        <taxon>Eumeninae</taxon>
        <taxon>Odynerus</taxon>
    </lineage>
</organism>
<name>A0AAD9VUL9_9HYME</name>
<feature type="signal peptide" evidence="2">
    <location>
        <begin position="1"/>
        <end position="21"/>
    </location>
</feature>
<evidence type="ECO:0000313" key="4">
    <source>
        <dbReference type="Proteomes" id="UP001258017"/>
    </source>
</evidence>
<dbReference type="EMBL" id="JAIFRP010000011">
    <property type="protein sequence ID" value="KAK2586655.1"/>
    <property type="molecule type" value="Genomic_DNA"/>
</dbReference>
<evidence type="ECO:0000313" key="3">
    <source>
        <dbReference type="EMBL" id="KAK2586655.1"/>
    </source>
</evidence>
<dbReference type="Proteomes" id="UP001258017">
    <property type="component" value="Unassembled WGS sequence"/>
</dbReference>
<reference evidence="3" key="2">
    <citation type="journal article" date="2023" name="Commun. Biol.">
        <title>Intrasexual cuticular hydrocarbon dimorphism in a wasp sheds light on hydrocarbon biosynthesis genes in Hymenoptera.</title>
        <authorList>
            <person name="Moris V.C."/>
            <person name="Podsiadlowski L."/>
            <person name="Martin S."/>
            <person name="Oeyen J.P."/>
            <person name="Donath A."/>
            <person name="Petersen M."/>
            <person name="Wilbrandt J."/>
            <person name="Misof B."/>
            <person name="Liedtke D."/>
            <person name="Thamm M."/>
            <person name="Scheiner R."/>
            <person name="Schmitt T."/>
            <person name="Niehuis O."/>
        </authorList>
    </citation>
    <scope>NUCLEOTIDE SEQUENCE</scope>
    <source>
        <strain evidence="3">GBR_01_08_01A</strain>
    </source>
</reference>
<evidence type="ECO:0000256" key="1">
    <source>
        <dbReference type="SAM" id="MobiDB-lite"/>
    </source>
</evidence>
<proteinExistence type="predicted"/>